<evidence type="ECO:0000256" key="4">
    <source>
        <dbReference type="ARBA" id="ARBA00022692"/>
    </source>
</evidence>
<keyword evidence="2" id="KW-1003">Cell membrane</keyword>
<feature type="signal peptide" evidence="12">
    <location>
        <begin position="1"/>
        <end position="19"/>
    </location>
</feature>
<dbReference type="PROSITE" id="PS51450">
    <property type="entry name" value="LRR"/>
    <property type="match status" value="1"/>
</dbReference>
<evidence type="ECO:0000256" key="12">
    <source>
        <dbReference type="SAM" id="SignalP"/>
    </source>
</evidence>
<dbReference type="Proteomes" id="UP000885779">
    <property type="component" value="Unassembled WGS sequence"/>
</dbReference>
<dbReference type="EMBL" id="DRQG01000123">
    <property type="protein sequence ID" value="HGY56674.1"/>
    <property type="molecule type" value="Genomic_DNA"/>
</dbReference>
<evidence type="ECO:0000256" key="1">
    <source>
        <dbReference type="ARBA" id="ARBA00004251"/>
    </source>
</evidence>
<dbReference type="Pfam" id="PF18962">
    <property type="entry name" value="Por_Secre_tail"/>
    <property type="match status" value="1"/>
</dbReference>
<reference evidence="14" key="1">
    <citation type="journal article" date="2020" name="mSystems">
        <title>Genome- and Community-Level Interaction Insights into Carbon Utilization and Element Cycling Functions of Hydrothermarchaeota in Hydrothermal Sediment.</title>
        <authorList>
            <person name="Zhou Z."/>
            <person name="Liu Y."/>
            <person name="Xu W."/>
            <person name="Pan J."/>
            <person name="Luo Z.H."/>
            <person name="Li M."/>
        </authorList>
    </citation>
    <scope>NUCLEOTIDE SEQUENCE [LARGE SCALE GENOMIC DNA]</scope>
    <source>
        <strain evidence="14">HyVt-577</strain>
    </source>
</reference>
<dbReference type="SMART" id="SM00364">
    <property type="entry name" value="LRR_BAC"/>
    <property type="match status" value="3"/>
</dbReference>
<evidence type="ECO:0000256" key="5">
    <source>
        <dbReference type="ARBA" id="ARBA00022729"/>
    </source>
</evidence>
<evidence type="ECO:0000256" key="3">
    <source>
        <dbReference type="ARBA" id="ARBA00022614"/>
    </source>
</evidence>
<evidence type="ECO:0000259" key="13">
    <source>
        <dbReference type="PROSITE" id="PS50835"/>
    </source>
</evidence>
<dbReference type="NCBIfam" id="TIGR04183">
    <property type="entry name" value="Por_Secre_tail"/>
    <property type="match status" value="1"/>
</dbReference>
<dbReference type="InterPro" id="IPR032675">
    <property type="entry name" value="LRR_dom_sf"/>
</dbReference>
<dbReference type="SUPFAM" id="SSF48726">
    <property type="entry name" value="Immunoglobulin"/>
    <property type="match status" value="2"/>
</dbReference>
<evidence type="ECO:0000256" key="11">
    <source>
        <dbReference type="ARBA" id="ARBA00023180"/>
    </source>
</evidence>
<dbReference type="PANTHER" id="PTHR48059:SF30">
    <property type="entry name" value="OS06G0587000 PROTEIN"/>
    <property type="match status" value="1"/>
</dbReference>
<dbReference type="SMART" id="SM00369">
    <property type="entry name" value="LRR_TYP"/>
    <property type="match status" value="6"/>
</dbReference>
<feature type="domain" description="Ig-like" evidence="13">
    <location>
        <begin position="276"/>
        <end position="345"/>
    </location>
</feature>
<dbReference type="InterPro" id="IPR007110">
    <property type="entry name" value="Ig-like_dom"/>
</dbReference>
<dbReference type="FunFam" id="3.80.10.10:FF:000470">
    <property type="entry name" value="LRR receptor-like serine/threonine-protein kinase RPK2"/>
    <property type="match status" value="1"/>
</dbReference>
<dbReference type="Pfam" id="PF13855">
    <property type="entry name" value="LRR_8"/>
    <property type="match status" value="2"/>
</dbReference>
<dbReference type="InterPro" id="IPR026444">
    <property type="entry name" value="Secre_tail"/>
</dbReference>
<dbReference type="PROSITE" id="PS50835">
    <property type="entry name" value="IG_LIKE"/>
    <property type="match status" value="2"/>
</dbReference>
<evidence type="ECO:0000256" key="9">
    <source>
        <dbReference type="ARBA" id="ARBA00023157"/>
    </source>
</evidence>
<feature type="chain" id="PRO_5030864086" evidence="12">
    <location>
        <begin position="20"/>
        <end position="707"/>
    </location>
</feature>
<keyword evidence="4" id="KW-0812">Transmembrane</keyword>
<evidence type="ECO:0000256" key="8">
    <source>
        <dbReference type="ARBA" id="ARBA00023136"/>
    </source>
</evidence>
<name>A0A7V4WVS6_CALAY</name>
<dbReference type="FunFam" id="3.80.10.10:FF:000041">
    <property type="entry name" value="LRR receptor-like serine/threonine-protein kinase ERECTA"/>
    <property type="match status" value="1"/>
</dbReference>
<dbReference type="InterPro" id="IPR003591">
    <property type="entry name" value="Leu-rich_rpt_typical-subtyp"/>
</dbReference>
<keyword evidence="5 12" id="KW-0732">Signal</keyword>
<keyword evidence="7" id="KW-1133">Transmembrane helix</keyword>
<dbReference type="Gene3D" id="2.60.40.4070">
    <property type="match status" value="1"/>
</dbReference>
<dbReference type="InterPro" id="IPR051848">
    <property type="entry name" value="PGIP"/>
</dbReference>
<dbReference type="Pfam" id="PF00560">
    <property type="entry name" value="LRR_1"/>
    <property type="match status" value="5"/>
</dbReference>
<dbReference type="PANTHER" id="PTHR48059">
    <property type="entry name" value="POLYGALACTURONASE INHIBITOR 1"/>
    <property type="match status" value="1"/>
</dbReference>
<keyword evidence="11" id="KW-0325">Glycoprotein</keyword>
<proteinExistence type="predicted"/>
<dbReference type="FunFam" id="3.80.10.10:FF:000383">
    <property type="entry name" value="Leucine-rich repeat receptor protein kinase EMS1"/>
    <property type="match status" value="1"/>
</dbReference>
<accession>A0A7V4WVS6</accession>
<dbReference type="CDD" id="cd00096">
    <property type="entry name" value="Ig"/>
    <property type="match status" value="1"/>
</dbReference>
<keyword evidence="10" id="KW-0675">Receptor</keyword>
<dbReference type="Gene3D" id="3.80.10.10">
    <property type="entry name" value="Ribonuclease Inhibitor"/>
    <property type="match status" value="2"/>
</dbReference>
<evidence type="ECO:0000313" key="14">
    <source>
        <dbReference type="EMBL" id="HGY56674.1"/>
    </source>
</evidence>
<dbReference type="InterPro" id="IPR001611">
    <property type="entry name" value="Leu-rich_rpt"/>
</dbReference>
<gene>
    <name evidence="14" type="ORF">ENK44_13280</name>
</gene>
<dbReference type="InterPro" id="IPR013783">
    <property type="entry name" value="Ig-like_fold"/>
</dbReference>
<keyword evidence="6" id="KW-0677">Repeat</keyword>
<protein>
    <submittedName>
        <fullName evidence="14">T9SS type A sorting domain-containing protein</fullName>
    </submittedName>
</protein>
<evidence type="ECO:0000256" key="6">
    <source>
        <dbReference type="ARBA" id="ARBA00022737"/>
    </source>
</evidence>
<dbReference type="SUPFAM" id="SSF52058">
    <property type="entry name" value="L domain-like"/>
    <property type="match status" value="2"/>
</dbReference>
<keyword evidence="3" id="KW-0433">Leucine-rich repeat</keyword>
<keyword evidence="9" id="KW-1015">Disulfide bond</keyword>
<dbReference type="SMART" id="SM00409">
    <property type="entry name" value="IG"/>
    <property type="match status" value="2"/>
</dbReference>
<dbReference type="GO" id="GO:0005886">
    <property type="term" value="C:plasma membrane"/>
    <property type="evidence" value="ECO:0007669"/>
    <property type="project" value="UniProtKB-SubCell"/>
</dbReference>
<dbReference type="InterPro" id="IPR003599">
    <property type="entry name" value="Ig_sub"/>
</dbReference>
<sequence>MKKIVIFSILVLFTSLAFAQVNEQDSLALVALYKSADGDNWTNKDNWLTAKPVSQWYGVTVSRERVTSLQLDNNNLTGTIPDDICNLDALQYLYLNNNNLSGEIPANIGNMTALYRLYLSENNLSGKLPSSLEKLSYLVHLILNDNNLEGEIIPGIAGLENLTQLKLQNNLLEGEIPSALAKLRVLDILYLGGNYLQGAVPVAFNDMKSLRLFEIQHNRIKDLPDLTGLSGIERFNATYNQLTFEDLETNSQFFGSKFSYLFQDSVGQESYKELLQGEAYELSVSVSGTANYYQWMKDGERIPGATDSVYTISSAAAQDAGSYVCMIRNTIATGLTLYSRPQRISIKNITEQDSLALVALYDSANGGGWLHNDNWLSGPAPSWYGVTIQNGRVTKIDLHDNNLTGTIPAALGQCDSLKYLYLYSNNLSGAIPPQLGNCLNLQNLRLDFNQLTGSVPAEFSQLEHLIYLALNSNQLSALPDFTGSPLDNGPLSYFYVDFNRLDFGDIEPNVNVANASFLYSPQDSLGQEKDTILTAGDAFVMSVSAGGDSTRYQWMKNGADISGATDSIYAISSADSTDSGVYVCRMTNTLAPDLTLYSKPVTVTVKGATAIGNDRSSDLPRKYVLRQNYPNPFNPGTTIVFDLPQAAKVTVTVYNILGQRMAVLLDEQKPAGTHSVTFTAEHLSAGLYFYEIKANNFNQVRKMILAK</sequence>
<dbReference type="InterPro" id="IPR036179">
    <property type="entry name" value="Ig-like_dom_sf"/>
</dbReference>
<feature type="domain" description="Ig-like" evidence="13">
    <location>
        <begin position="508"/>
        <end position="602"/>
    </location>
</feature>
<keyword evidence="8" id="KW-0472">Membrane</keyword>
<dbReference type="Gene3D" id="2.60.40.10">
    <property type="entry name" value="Immunoglobulins"/>
    <property type="match status" value="2"/>
</dbReference>
<evidence type="ECO:0000256" key="10">
    <source>
        <dbReference type="ARBA" id="ARBA00023170"/>
    </source>
</evidence>
<evidence type="ECO:0000256" key="7">
    <source>
        <dbReference type="ARBA" id="ARBA00022989"/>
    </source>
</evidence>
<dbReference type="AlphaFoldDB" id="A0A7V4WVS6"/>
<evidence type="ECO:0000256" key="2">
    <source>
        <dbReference type="ARBA" id="ARBA00022475"/>
    </source>
</evidence>
<comment type="caution">
    <text evidence="14">The sequence shown here is derived from an EMBL/GenBank/DDBJ whole genome shotgun (WGS) entry which is preliminary data.</text>
</comment>
<organism evidence="14">
    <name type="scientific">Caldithrix abyssi</name>
    <dbReference type="NCBI Taxonomy" id="187145"/>
    <lineage>
        <taxon>Bacteria</taxon>
        <taxon>Pseudomonadati</taxon>
        <taxon>Calditrichota</taxon>
        <taxon>Calditrichia</taxon>
        <taxon>Calditrichales</taxon>
        <taxon>Calditrichaceae</taxon>
        <taxon>Caldithrix</taxon>
    </lineage>
</organism>
<comment type="subcellular location">
    <subcellularLocation>
        <location evidence="1">Cell membrane</location>
        <topology evidence="1">Single-pass type I membrane protein</topology>
    </subcellularLocation>
</comment>